<evidence type="ECO:0000256" key="7">
    <source>
        <dbReference type="ARBA" id="ARBA00022598"/>
    </source>
</evidence>
<evidence type="ECO:0000256" key="4">
    <source>
        <dbReference type="ARBA" id="ARBA00013168"/>
    </source>
</evidence>
<dbReference type="Pfam" id="PF07973">
    <property type="entry name" value="tRNA_SAD"/>
    <property type="match status" value="1"/>
</dbReference>
<dbReference type="AlphaFoldDB" id="A0A4R2PAV4"/>
<keyword evidence="19" id="KW-1185">Reference proteome</keyword>
<dbReference type="InterPro" id="IPR003156">
    <property type="entry name" value="DHHA1_dom"/>
</dbReference>
<keyword evidence="16" id="KW-0175">Coiled coil</keyword>
<dbReference type="GO" id="GO:0046872">
    <property type="term" value="F:metal ion binding"/>
    <property type="evidence" value="ECO:0007669"/>
    <property type="project" value="UniProtKB-KW"/>
</dbReference>
<keyword evidence="10" id="KW-0862">Zinc</keyword>
<evidence type="ECO:0000259" key="17">
    <source>
        <dbReference type="PROSITE" id="PS50860"/>
    </source>
</evidence>
<accession>A0A4R2PAV4</accession>
<sequence length="421" mass="48139">MINNKIFYTDPYQVRFNTELIQQSHDDNGPFAVLKQTSFYPTGGGQPCDLGSLNGIDVTQVEEIDGEIRHYLEKALPETTSSIEGFIDWERRFDHMQQHTGQHILTAAFDELFDIKTIAFHLGKEVVTIDLAIEELTKATAKQAENLANTIVFENRPITTKWIREDELDQYTLRKPPIVFENRPITTKWIREDELDQYTLRKPPAVSENIRLVIIDNFDYNACGGTHPFGTSEAGPIKIIGWERHRQNIRLQFICGKRIIRFFENKQAIVNETRHLLNCGETELPDRVEALISSQKTMEEQLHQASNELMIYEAKVYLQESPFIAKTFKDRSIKECQELARYIINNNDHAVVLFTNIIDEKLQMICARGDKPDINMNDVVKKALPLINGKGGGKPAFAQGGGEALLSGKELLDHLEKLIRE</sequence>
<evidence type="ECO:0000256" key="3">
    <source>
        <dbReference type="ARBA" id="ARBA00008226"/>
    </source>
</evidence>
<evidence type="ECO:0000256" key="13">
    <source>
        <dbReference type="ARBA" id="ARBA00022917"/>
    </source>
</evidence>
<dbReference type="Gene3D" id="3.30.980.10">
    <property type="entry name" value="Threonyl-trna Synthetase, Chain A, domain 2"/>
    <property type="match status" value="2"/>
</dbReference>
<comment type="cofactor">
    <cofactor evidence="1">
        <name>Zn(2+)</name>
        <dbReference type="ChEBI" id="CHEBI:29105"/>
    </cofactor>
</comment>
<keyword evidence="7" id="KW-0436">Ligase</keyword>
<feature type="domain" description="Alanyl-transfer RNA synthetases family profile" evidence="17">
    <location>
        <begin position="1"/>
        <end position="265"/>
    </location>
</feature>
<keyword evidence="6" id="KW-0820">tRNA-binding</keyword>
<evidence type="ECO:0000256" key="10">
    <source>
        <dbReference type="ARBA" id="ARBA00022833"/>
    </source>
</evidence>
<evidence type="ECO:0000256" key="2">
    <source>
        <dbReference type="ARBA" id="ARBA00004496"/>
    </source>
</evidence>
<dbReference type="GO" id="GO:0006419">
    <property type="term" value="P:alanyl-tRNA aminoacylation"/>
    <property type="evidence" value="ECO:0007669"/>
    <property type="project" value="InterPro"/>
</dbReference>
<dbReference type="Pfam" id="PF02272">
    <property type="entry name" value="DHHA1"/>
    <property type="match status" value="1"/>
</dbReference>
<dbReference type="InterPro" id="IPR051335">
    <property type="entry name" value="Alanyl-tRNA_Editing_Enzymes"/>
</dbReference>
<dbReference type="Gene3D" id="2.40.30.130">
    <property type="match status" value="1"/>
</dbReference>
<dbReference type="Proteomes" id="UP000295416">
    <property type="component" value="Unassembled WGS sequence"/>
</dbReference>
<comment type="similarity">
    <text evidence="3">Belongs to the class-II aminoacyl-tRNA synthetase family.</text>
</comment>
<evidence type="ECO:0000313" key="19">
    <source>
        <dbReference type="Proteomes" id="UP000295416"/>
    </source>
</evidence>
<gene>
    <name evidence="18" type="ORF">EV207_1025</name>
</gene>
<keyword evidence="14 18" id="KW-0030">Aminoacyl-tRNA synthetase</keyword>
<dbReference type="GO" id="GO:0005524">
    <property type="term" value="F:ATP binding"/>
    <property type="evidence" value="ECO:0007669"/>
    <property type="project" value="UniProtKB-KW"/>
</dbReference>
<dbReference type="PANTHER" id="PTHR43462:SF1">
    <property type="entry name" value="ALANYL-TRNA EDITING PROTEIN AARSD1"/>
    <property type="match status" value="1"/>
</dbReference>
<evidence type="ECO:0000256" key="9">
    <source>
        <dbReference type="ARBA" id="ARBA00022741"/>
    </source>
</evidence>
<protein>
    <recommendedName>
        <fullName evidence="5">Alanine--tRNA ligase</fullName>
        <ecNumber evidence="4">6.1.1.7</ecNumber>
    </recommendedName>
    <alternativeName>
        <fullName evidence="15">Alanyl-tRNA synthetase</fullName>
    </alternativeName>
</protein>
<dbReference type="GO" id="GO:0002161">
    <property type="term" value="F:aminoacyl-tRNA deacylase activity"/>
    <property type="evidence" value="ECO:0007669"/>
    <property type="project" value="UniProtKB-ARBA"/>
</dbReference>
<comment type="caution">
    <text evidence="18">The sequence shown here is derived from an EMBL/GenBank/DDBJ whole genome shotgun (WGS) entry which is preliminary data.</text>
</comment>
<evidence type="ECO:0000256" key="12">
    <source>
        <dbReference type="ARBA" id="ARBA00022884"/>
    </source>
</evidence>
<dbReference type="SUPFAM" id="SSF50447">
    <property type="entry name" value="Translation proteins"/>
    <property type="match status" value="1"/>
</dbReference>
<evidence type="ECO:0000256" key="5">
    <source>
        <dbReference type="ARBA" id="ARBA00017959"/>
    </source>
</evidence>
<dbReference type="InterPro" id="IPR012947">
    <property type="entry name" value="tRNA_SAD"/>
</dbReference>
<dbReference type="GO" id="GO:0000049">
    <property type="term" value="F:tRNA binding"/>
    <property type="evidence" value="ECO:0007669"/>
    <property type="project" value="UniProtKB-KW"/>
</dbReference>
<feature type="coiled-coil region" evidence="16">
    <location>
        <begin position="288"/>
        <end position="315"/>
    </location>
</feature>
<keyword evidence="11" id="KW-0067">ATP-binding</keyword>
<dbReference type="RefSeq" id="WP_243646908.1">
    <property type="nucleotide sequence ID" value="NZ_SLXK01000002.1"/>
</dbReference>
<dbReference type="EMBL" id="SLXK01000002">
    <property type="protein sequence ID" value="TCP31518.1"/>
    <property type="molecule type" value="Genomic_DNA"/>
</dbReference>
<dbReference type="FunFam" id="3.10.310.40:FF:000001">
    <property type="entry name" value="Alanine--tRNA ligase"/>
    <property type="match status" value="1"/>
</dbReference>
<dbReference type="EC" id="6.1.1.7" evidence="4"/>
<comment type="subcellular location">
    <subcellularLocation>
        <location evidence="2">Cytoplasm</location>
    </subcellularLocation>
</comment>
<evidence type="ECO:0000313" key="18">
    <source>
        <dbReference type="EMBL" id="TCP31518.1"/>
    </source>
</evidence>
<dbReference type="GO" id="GO:0005737">
    <property type="term" value="C:cytoplasm"/>
    <property type="evidence" value="ECO:0007669"/>
    <property type="project" value="UniProtKB-SubCell"/>
</dbReference>
<dbReference type="InterPro" id="IPR009000">
    <property type="entry name" value="Transl_B-barrel_sf"/>
</dbReference>
<keyword evidence="9" id="KW-0547">Nucleotide-binding</keyword>
<evidence type="ECO:0000256" key="16">
    <source>
        <dbReference type="SAM" id="Coils"/>
    </source>
</evidence>
<dbReference type="Gene3D" id="3.10.310.40">
    <property type="match status" value="1"/>
</dbReference>
<proteinExistence type="inferred from homology"/>
<dbReference type="GO" id="GO:0004813">
    <property type="term" value="F:alanine-tRNA ligase activity"/>
    <property type="evidence" value="ECO:0007669"/>
    <property type="project" value="UniProtKB-EC"/>
</dbReference>
<reference evidence="18 19" key="1">
    <citation type="submission" date="2019-03" db="EMBL/GenBank/DDBJ databases">
        <title>Genomic Encyclopedia of Type Strains, Phase IV (KMG-IV): sequencing the most valuable type-strain genomes for metagenomic binning, comparative biology and taxonomic classification.</title>
        <authorList>
            <person name="Goeker M."/>
        </authorList>
    </citation>
    <scope>NUCLEOTIDE SEQUENCE [LARGE SCALE GENOMIC DNA]</scope>
    <source>
        <strain evidence="18 19">DSM 19377</strain>
    </source>
</reference>
<keyword evidence="12" id="KW-0694">RNA-binding</keyword>
<evidence type="ECO:0000256" key="15">
    <source>
        <dbReference type="ARBA" id="ARBA00032577"/>
    </source>
</evidence>
<name>A0A4R2PAV4_9BACL</name>
<evidence type="ECO:0000256" key="11">
    <source>
        <dbReference type="ARBA" id="ARBA00022840"/>
    </source>
</evidence>
<keyword evidence="13" id="KW-0648">Protein biosynthesis</keyword>
<evidence type="ECO:0000256" key="6">
    <source>
        <dbReference type="ARBA" id="ARBA00022555"/>
    </source>
</evidence>
<evidence type="ECO:0000256" key="1">
    <source>
        <dbReference type="ARBA" id="ARBA00001947"/>
    </source>
</evidence>
<dbReference type="PANTHER" id="PTHR43462">
    <property type="entry name" value="ALANYL-TRNA EDITING PROTEIN"/>
    <property type="match status" value="1"/>
</dbReference>
<evidence type="ECO:0000256" key="8">
    <source>
        <dbReference type="ARBA" id="ARBA00022723"/>
    </source>
</evidence>
<evidence type="ECO:0000256" key="14">
    <source>
        <dbReference type="ARBA" id="ARBA00023146"/>
    </source>
</evidence>
<dbReference type="InterPro" id="IPR018163">
    <property type="entry name" value="Thr/Ala-tRNA-synth_IIc_edit"/>
</dbReference>
<dbReference type="PROSITE" id="PS50860">
    <property type="entry name" value="AA_TRNA_LIGASE_II_ALA"/>
    <property type="match status" value="1"/>
</dbReference>
<dbReference type="SMART" id="SM00863">
    <property type="entry name" value="tRNA_SAD"/>
    <property type="match status" value="1"/>
</dbReference>
<dbReference type="InterPro" id="IPR018165">
    <property type="entry name" value="Ala-tRNA-synth_IIc_core"/>
</dbReference>
<organism evidence="18 19">
    <name type="scientific">Scopulibacillus darangshiensis</name>
    <dbReference type="NCBI Taxonomy" id="442528"/>
    <lineage>
        <taxon>Bacteria</taxon>
        <taxon>Bacillati</taxon>
        <taxon>Bacillota</taxon>
        <taxon>Bacilli</taxon>
        <taxon>Bacillales</taxon>
        <taxon>Sporolactobacillaceae</taxon>
        <taxon>Scopulibacillus</taxon>
    </lineage>
</organism>
<dbReference type="SUPFAM" id="SSF55186">
    <property type="entry name" value="ThrRS/AlaRS common domain"/>
    <property type="match status" value="1"/>
</dbReference>
<keyword evidence="8" id="KW-0479">Metal-binding</keyword>